<protein>
    <submittedName>
        <fullName evidence="2">Uncharacterized protein</fullName>
    </submittedName>
</protein>
<feature type="transmembrane region" description="Helical" evidence="1">
    <location>
        <begin position="37"/>
        <end position="57"/>
    </location>
</feature>
<keyword evidence="3" id="KW-1185">Reference proteome</keyword>
<proteinExistence type="predicted"/>
<gene>
    <name evidence="2" type="ORF">N658DRAFT_126214</name>
</gene>
<dbReference type="AlphaFoldDB" id="A0AAN6T5M3"/>
<keyword evidence="1" id="KW-1133">Transmembrane helix</keyword>
<accession>A0AAN6T5M3</accession>
<keyword evidence="1" id="KW-0812">Transmembrane</keyword>
<reference evidence="2" key="2">
    <citation type="submission" date="2023-05" db="EMBL/GenBank/DDBJ databases">
        <authorList>
            <consortium name="Lawrence Berkeley National Laboratory"/>
            <person name="Steindorff A."/>
            <person name="Hensen N."/>
            <person name="Bonometti L."/>
            <person name="Westerberg I."/>
            <person name="Brannstrom I.O."/>
            <person name="Guillou S."/>
            <person name="Cros-Aarteil S."/>
            <person name="Calhoun S."/>
            <person name="Haridas S."/>
            <person name="Kuo A."/>
            <person name="Mondo S."/>
            <person name="Pangilinan J."/>
            <person name="Riley R."/>
            <person name="Labutti K."/>
            <person name="Andreopoulos B."/>
            <person name="Lipzen A."/>
            <person name="Chen C."/>
            <person name="Yanf M."/>
            <person name="Daum C."/>
            <person name="Ng V."/>
            <person name="Clum A."/>
            <person name="Ohm R."/>
            <person name="Martin F."/>
            <person name="Silar P."/>
            <person name="Natvig D."/>
            <person name="Lalanne C."/>
            <person name="Gautier V."/>
            <person name="Ament-Velasquez S.L."/>
            <person name="Kruys A."/>
            <person name="Hutchinson M.I."/>
            <person name="Powell A.J."/>
            <person name="Barry K."/>
            <person name="Miller A.N."/>
            <person name="Grigoriev I.V."/>
            <person name="Debuchy R."/>
            <person name="Gladieux P."/>
            <person name="Thoren M.H."/>
            <person name="Johannesson H."/>
        </authorList>
    </citation>
    <scope>NUCLEOTIDE SEQUENCE</scope>
    <source>
        <strain evidence="2">CBS 757.83</strain>
    </source>
</reference>
<evidence type="ECO:0000313" key="3">
    <source>
        <dbReference type="Proteomes" id="UP001305647"/>
    </source>
</evidence>
<name>A0AAN6T5M3_9PEZI</name>
<sequence length="91" mass="10397">MRAVCISGVWSWSGWSKACCPCFSVSSSKSSARHGAFFLYCEGSTYVASVVHMHLLWRINKKHRIRNFNWLIRIQLSVRRSGGPDTLVSKY</sequence>
<organism evidence="2 3">
    <name type="scientific">Parathielavia hyrcaniae</name>
    <dbReference type="NCBI Taxonomy" id="113614"/>
    <lineage>
        <taxon>Eukaryota</taxon>
        <taxon>Fungi</taxon>
        <taxon>Dikarya</taxon>
        <taxon>Ascomycota</taxon>
        <taxon>Pezizomycotina</taxon>
        <taxon>Sordariomycetes</taxon>
        <taxon>Sordariomycetidae</taxon>
        <taxon>Sordariales</taxon>
        <taxon>Chaetomiaceae</taxon>
        <taxon>Parathielavia</taxon>
    </lineage>
</organism>
<keyword evidence="1" id="KW-0472">Membrane</keyword>
<dbReference type="EMBL" id="MU863625">
    <property type="protein sequence ID" value="KAK4105628.1"/>
    <property type="molecule type" value="Genomic_DNA"/>
</dbReference>
<reference evidence="2" key="1">
    <citation type="journal article" date="2023" name="Mol. Phylogenet. Evol.">
        <title>Genome-scale phylogeny and comparative genomics of the fungal order Sordariales.</title>
        <authorList>
            <person name="Hensen N."/>
            <person name="Bonometti L."/>
            <person name="Westerberg I."/>
            <person name="Brannstrom I.O."/>
            <person name="Guillou S."/>
            <person name="Cros-Aarteil S."/>
            <person name="Calhoun S."/>
            <person name="Haridas S."/>
            <person name="Kuo A."/>
            <person name="Mondo S."/>
            <person name="Pangilinan J."/>
            <person name="Riley R."/>
            <person name="LaButti K."/>
            <person name="Andreopoulos B."/>
            <person name="Lipzen A."/>
            <person name="Chen C."/>
            <person name="Yan M."/>
            <person name="Daum C."/>
            <person name="Ng V."/>
            <person name="Clum A."/>
            <person name="Steindorff A."/>
            <person name="Ohm R.A."/>
            <person name="Martin F."/>
            <person name="Silar P."/>
            <person name="Natvig D.O."/>
            <person name="Lalanne C."/>
            <person name="Gautier V."/>
            <person name="Ament-Velasquez S.L."/>
            <person name="Kruys A."/>
            <person name="Hutchinson M.I."/>
            <person name="Powell A.J."/>
            <person name="Barry K."/>
            <person name="Miller A.N."/>
            <person name="Grigoriev I.V."/>
            <person name="Debuchy R."/>
            <person name="Gladieux P."/>
            <person name="Hiltunen Thoren M."/>
            <person name="Johannesson H."/>
        </authorList>
    </citation>
    <scope>NUCLEOTIDE SEQUENCE</scope>
    <source>
        <strain evidence="2">CBS 757.83</strain>
    </source>
</reference>
<evidence type="ECO:0000313" key="2">
    <source>
        <dbReference type="EMBL" id="KAK4105628.1"/>
    </source>
</evidence>
<dbReference type="Proteomes" id="UP001305647">
    <property type="component" value="Unassembled WGS sequence"/>
</dbReference>
<evidence type="ECO:0000256" key="1">
    <source>
        <dbReference type="SAM" id="Phobius"/>
    </source>
</evidence>
<comment type="caution">
    <text evidence="2">The sequence shown here is derived from an EMBL/GenBank/DDBJ whole genome shotgun (WGS) entry which is preliminary data.</text>
</comment>